<gene>
    <name evidence="3" type="ORF">B1A74_06260</name>
</gene>
<evidence type="ECO:0000256" key="1">
    <source>
        <dbReference type="SAM" id="SignalP"/>
    </source>
</evidence>
<evidence type="ECO:0000313" key="4">
    <source>
        <dbReference type="Proteomes" id="UP000189177"/>
    </source>
</evidence>
<dbReference type="InterPro" id="IPR036034">
    <property type="entry name" value="PDZ_sf"/>
</dbReference>
<feature type="domain" description="BFN" evidence="2">
    <location>
        <begin position="45"/>
        <end position="178"/>
    </location>
</feature>
<evidence type="ECO:0000313" key="3">
    <source>
        <dbReference type="EMBL" id="OOC10393.1"/>
    </source>
</evidence>
<keyword evidence="4" id="KW-1185">Reference proteome</keyword>
<dbReference type="RefSeq" id="WP_024328476.1">
    <property type="nucleotide sequence ID" value="NZ_MUZR01000017.1"/>
</dbReference>
<dbReference type="PANTHER" id="PTHR15160">
    <property type="entry name" value="VON HIPPEL-LINDAU PROTEIN"/>
    <property type="match status" value="1"/>
</dbReference>
<feature type="chain" id="PRO_5010727628" description="BFN domain-containing protein" evidence="1">
    <location>
        <begin position="34"/>
        <end position="292"/>
    </location>
</feature>
<dbReference type="SUPFAM" id="SSF103256">
    <property type="entry name" value="Hypothetical protein TM0160"/>
    <property type="match status" value="1"/>
</dbReference>
<dbReference type="InterPro" id="IPR036104">
    <property type="entry name" value="BFN_sf"/>
</dbReference>
<dbReference type="SUPFAM" id="SSF50156">
    <property type="entry name" value="PDZ domain-like"/>
    <property type="match status" value="1"/>
</dbReference>
<dbReference type="Proteomes" id="UP000189177">
    <property type="component" value="Unassembled WGS sequence"/>
</dbReference>
<sequence length="292" mass="30817">MSRYPHRPARSRIAAWAAALGLLLGAVAATSHADAREPASDPDTLLPVELATVGVDSHSGLPIALLRDPESGEVVPIVIGTDQARAILLAMQEVDVPRPMTHDLMVSLMTELDAKLERAIVDGLEDGTYLGMLELRVPGEGAPRRIDARPSDALALAVRTGAPIAVAPEILEADVPFDFQPPGDDEIVTALGITVIEARADLREALGLPDEAGVLVSRAEGAAAEAGLEQGALILEVNGRSPETPIDFLEAVGTTPDEEEAELRFWLDGETHTITLPTDVPVLPDDEDAIQA</sequence>
<protein>
    <recommendedName>
        <fullName evidence="2">BFN domain-containing protein</fullName>
    </recommendedName>
</protein>
<dbReference type="PANTHER" id="PTHR15160:SF1">
    <property type="entry name" value="VON HIPPEL-LINDAU DISEASE TUMOR SUPPRESSOR"/>
    <property type="match status" value="1"/>
</dbReference>
<comment type="caution">
    <text evidence="3">The sequence shown here is derived from an EMBL/GenBank/DDBJ whole genome shotgun (WGS) entry which is preliminary data.</text>
</comment>
<dbReference type="STRING" id="252474.B1A74_06260"/>
<dbReference type="Pfam" id="PF02577">
    <property type="entry name" value="BFN_dom"/>
    <property type="match status" value="1"/>
</dbReference>
<keyword evidence="1" id="KW-0732">Signal</keyword>
<dbReference type="InterPro" id="IPR003729">
    <property type="entry name" value="Bi_nuclease_dom"/>
</dbReference>
<dbReference type="Gene3D" id="3.10.690.10">
    <property type="entry name" value="Bifunctional nuclease domain"/>
    <property type="match status" value="1"/>
</dbReference>
<dbReference type="GO" id="GO:0004518">
    <property type="term" value="F:nuclease activity"/>
    <property type="evidence" value="ECO:0007669"/>
    <property type="project" value="InterPro"/>
</dbReference>
<name>A0A1V2ZZX9_9GAMM</name>
<feature type="signal peptide" evidence="1">
    <location>
        <begin position="1"/>
        <end position="33"/>
    </location>
</feature>
<dbReference type="OrthoDB" id="9788698at2"/>
<dbReference type="PROSITE" id="PS51658">
    <property type="entry name" value="BFN"/>
    <property type="match status" value="1"/>
</dbReference>
<accession>A0A1V2ZZX9</accession>
<dbReference type="AlphaFoldDB" id="A0A1V2ZZX9"/>
<evidence type="ECO:0000259" key="2">
    <source>
        <dbReference type="PROSITE" id="PS51658"/>
    </source>
</evidence>
<proteinExistence type="predicted"/>
<dbReference type="EMBL" id="MUZR01000017">
    <property type="protein sequence ID" value="OOC10393.1"/>
    <property type="molecule type" value="Genomic_DNA"/>
</dbReference>
<organism evidence="3 4">
    <name type="scientific">Thioalkalivibrio halophilus</name>
    <dbReference type="NCBI Taxonomy" id="252474"/>
    <lineage>
        <taxon>Bacteria</taxon>
        <taxon>Pseudomonadati</taxon>
        <taxon>Pseudomonadota</taxon>
        <taxon>Gammaproteobacteria</taxon>
        <taxon>Chromatiales</taxon>
        <taxon>Ectothiorhodospiraceae</taxon>
        <taxon>Thioalkalivibrio</taxon>
    </lineage>
</organism>
<dbReference type="Gene3D" id="2.30.42.10">
    <property type="match status" value="1"/>
</dbReference>
<reference evidence="3 4" key="1">
    <citation type="submission" date="2017-02" db="EMBL/GenBank/DDBJ databases">
        <title>Genomic diversity within the haloalkaliphilic genus Thioalkalivibrio.</title>
        <authorList>
            <person name="Ahn A.-C."/>
            <person name="Meier-Kolthoff J."/>
            <person name="Overmars L."/>
            <person name="Richter M."/>
            <person name="Woyke T."/>
            <person name="Sorokin D.Y."/>
            <person name="Muyzer G."/>
        </authorList>
    </citation>
    <scope>NUCLEOTIDE SEQUENCE [LARGE SCALE GENOMIC DNA]</scope>
    <source>
        <strain evidence="3 4">HL17</strain>
    </source>
</reference>